<evidence type="ECO:0000313" key="2">
    <source>
        <dbReference type="Proteomes" id="UP001164244"/>
    </source>
</evidence>
<dbReference type="EMBL" id="CP110418">
    <property type="protein sequence ID" value="UZG50395.1"/>
    <property type="molecule type" value="Genomic_DNA"/>
</dbReference>
<dbReference type="NCBIfam" id="TIGR01484">
    <property type="entry name" value="HAD-SF-IIB"/>
    <property type="match status" value="1"/>
</dbReference>
<evidence type="ECO:0000313" key="1">
    <source>
        <dbReference type="EMBL" id="UZG50395.1"/>
    </source>
</evidence>
<dbReference type="CDD" id="cd07516">
    <property type="entry name" value="HAD_Pase"/>
    <property type="match status" value="1"/>
</dbReference>
<name>A0AA46X6S7_9FIRM</name>
<protein>
    <submittedName>
        <fullName evidence="1">Cof-type HAD-IIB family hydrolase</fullName>
    </submittedName>
</protein>
<dbReference type="GO" id="GO:0000287">
    <property type="term" value="F:magnesium ion binding"/>
    <property type="evidence" value="ECO:0007669"/>
    <property type="project" value="TreeGrafter"/>
</dbReference>
<dbReference type="AlphaFoldDB" id="A0AA46X6S7"/>
<dbReference type="SUPFAM" id="SSF56784">
    <property type="entry name" value="HAD-like"/>
    <property type="match status" value="1"/>
</dbReference>
<dbReference type="InterPro" id="IPR006379">
    <property type="entry name" value="HAD-SF_hydro_IIB"/>
</dbReference>
<dbReference type="GO" id="GO:0016791">
    <property type="term" value="F:phosphatase activity"/>
    <property type="evidence" value="ECO:0007669"/>
    <property type="project" value="TreeGrafter"/>
</dbReference>
<dbReference type="GO" id="GO:0005829">
    <property type="term" value="C:cytosol"/>
    <property type="evidence" value="ECO:0007669"/>
    <property type="project" value="TreeGrafter"/>
</dbReference>
<dbReference type="InterPro" id="IPR023214">
    <property type="entry name" value="HAD_sf"/>
</dbReference>
<dbReference type="PANTHER" id="PTHR10000">
    <property type="entry name" value="PHOSPHOSERINE PHOSPHATASE"/>
    <property type="match status" value="1"/>
</dbReference>
<dbReference type="PANTHER" id="PTHR10000:SF8">
    <property type="entry name" value="HAD SUPERFAMILY HYDROLASE-LIKE, TYPE 3"/>
    <property type="match status" value="1"/>
</dbReference>
<dbReference type="Pfam" id="PF08282">
    <property type="entry name" value="Hydrolase_3"/>
    <property type="match status" value="1"/>
</dbReference>
<dbReference type="Proteomes" id="UP001164244">
    <property type="component" value="Chromosome"/>
</dbReference>
<dbReference type="SFLD" id="SFLDS00003">
    <property type="entry name" value="Haloacid_Dehalogenase"/>
    <property type="match status" value="1"/>
</dbReference>
<organism evidence="1 2">
    <name type="scientific">Veillonella rogosae</name>
    <dbReference type="NCBI Taxonomy" id="423477"/>
    <lineage>
        <taxon>Bacteria</taxon>
        <taxon>Bacillati</taxon>
        <taxon>Bacillota</taxon>
        <taxon>Negativicutes</taxon>
        <taxon>Veillonellales</taxon>
        <taxon>Veillonellaceae</taxon>
        <taxon>Veillonella</taxon>
    </lineage>
</organism>
<gene>
    <name evidence="1" type="ORF">OKW85_06700</name>
</gene>
<dbReference type="KEGG" id="vrg:OKW85_06700"/>
<sequence length="270" mass="30031">MNPSFSHIKMVAIDCDETLVRSDNTVSDYTVDVLQRLQKKGVAITIATGRMYQTAKPIGMALQLGNVPMILFSGGLIQELETRRKLFEQTVSIQAVHRIFDLAKQHNWHIQSYVDDRLLCHHKTWQSDLYEAQTGAKAEFLEDDLYRLTAEPNKLIAIDTVEGIDKIIDTLTPLVGDVVTLVRSQSDFLEIIAPNVSKGRALAQLALDSHIGLENIISFGNAENDISMLSKTGYSVAVENATDHVKSVAHAICGHHNEDGVARWIEKNLL</sequence>
<dbReference type="InterPro" id="IPR036412">
    <property type="entry name" value="HAD-like_sf"/>
</dbReference>
<dbReference type="Gene3D" id="3.30.1240.10">
    <property type="match status" value="1"/>
</dbReference>
<keyword evidence="1" id="KW-0378">Hydrolase</keyword>
<accession>A0AA46X6S7</accession>
<dbReference type="Gene3D" id="3.40.50.1000">
    <property type="entry name" value="HAD superfamily/HAD-like"/>
    <property type="match status" value="1"/>
</dbReference>
<proteinExistence type="predicted"/>
<dbReference type="RefSeq" id="WP_265137581.1">
    <property type="nucleotide sequence ID" value="NZ_CP110418.1"/>
</dbReference>
<dbReference type="SFLD" id="SFLDG01140">
    <property type="entry name" value="C2.B:_Phosphomannomutase_and_P"/>
    <property type="match status" value="1"/>
</dbReference>
<dbReference type="InterPro" id="IPR000150">
    <property type="entry name" value="Cof"/>
</dbReference>
<dbReference type="NCBIfam" id="TIGR00099">
    <property type="entry name" value="Cof-subfamily"/>
    <property type="match status" value="1"/>
</dbReference>
<reference evidence="1" key="1">
    <citation type="submission" date="2022-11" db="EMBL/GenBank/DDBJ databases">
        <title>Complete genome sequence of Veillonella rogosae KCOM 3468 isolated from human Subgingival dental plaque of Chronic peridontitis Lesion.</title>
        <authorList>
            <person name="Park S.-N."/>
            <person name="Lim Y.K."/>
            <person name="Kook J.-K."/>
        </authorList>
    </citation>
    <scope>NUCLEOTIDE SEQUENCE</scope>
    <source>
        <strain evidence="1">KCOM 3468</strain>
    </source>
</reference>